<dbReference type="InterPro" id="IPR017946">
    <property type="entry name" value="PLC-like_Pdiesterase_TIM-brl"/>
</dbReference>
<dbReference type="EC" id="3.1.4.46" evidence="2"/>
<dbReference type="EMBL" id="RSED01000004">
    <property type="protein sequence ID" value="RRS05258.1"/>
    <property type="molecule type" value="Genomic_DNA"/>
</dbReference>
<comment type="caution">
    <text evidence="2">The sequence shown here is derived from an EMBL/GenBank/DDBJ whole genome shotgun (WGS) entry which is preliminary data.</text>
</comment>
<dbReference type="Proteomes" id="UP000269265">
    <property type="component" value="Unassembled WGS sequence"/>
</dbReference>
<reference evidence="2 3" key="1">
    <citation type="submission" date="2018-12" db="EMBL/GenBank/DDBJ databases">
        <title>The whole draft genome of Aquabacterium sp. SJQ9.</title>
        <authorList>
            <person name="Sun L."/>
            <person name="Gao X."/>
            <person name="Chen W."/>
            <person name="Huang K."/>
        </authorList>
    </citation>
    <scope>NUCLEOTIDE SEQUENCE [LARGE SCALE GENOMIC DNA]</scope>
    <source>
        <strain evidence="2 3">SJQ9</strain>
    </source>
</reference>
<dbReference type="Pfam" id="PF03009">
    <property type="entry name" value="GDPD"/>
    <property type="match status" value="1"/>
</dbReference>
<dbReference type="PANTHER" id="PTHR46211">
    <property type="entry name" value="GLYCEROPHOSPHORYL DIESTER PHOSPHODIESTERASE"/>
    <property type="match status" value="1"/>
</dbReference>
<evidence type="ECO:0000313" key="3">
    <source>
        <dbReference type="Proteomes" id="UP000269265"/>
    </source>
</evidence>
<proteinExistence type="predicted"/>
<protein>
    <submittedName>
        <fullName evidence="2">Glycerophosphodiester phosphodiesterase</fullName>
        <ecNumber evidence="2">3.1.4.46</ecNumber>
    </submittedName>
</protein>
<name>A0A426VED2_9BURK</name>
<dbReference type="GO" id="GO:0006629">
    <property type="term" value="P:lipid metabolic process"/>
    <property type="evidence" value="ECO:0007669"/>
    <property type="project" value="InterPro"/>
</dbReference>
<feature type="domain" description="GP-PDE" evidence="1">
    <location>
        <begin position="20"/>
        <end position="258"/>
    </location>
</feature>
<dbReference type="AlphaFoldDB" id="A0A426VED2"/>
<dbReference type="GO" id="GO:0008889">
    <property type="term" value="F:glycerophosphodiester phosphodiesterase activity"/>
    <property type="evidence" value="ECO:0007669"/>
    <property type="project" value="UniProtKB-EC"/>
</dbReference>
<dbReference type="Gene3D" id="3.20.20.190">
    <property type="entry name" value="Phosphatidylinositol (PI) phosphodiesterase"/>
    <property type="match status" value="1"/>
</dbReference>
<gene>
    <name evidence="2" type="ORF">EIP75_06795</name>
</gene>
<dbReference type="SUPFAM" id="SSF51695">
    <property type="entry name" value="PLC-like phosphodiesterases"/>
    <property type="match status" value="1"/>
</dbReference>
<sequence>MQTTRDPLSEITPQGPWPYPRWIAHRGAGKLAPENTLAAFERGASYGFRMFECDVKLSADGEAFLLHDAELERTTSGRGLAGALRWDELSRLDAGLWHSAPFVGEPLLHLDRLAAWLRAGGHLVNLEIKPTPGTERLTGEVVARRVAKLWAGEAVKPLLSSFQPLALAAAGETEPSLPRALLLERWLPNAVALAQGLGCVALVVQHAGLNAARIAEGHDAGLRMLTYTVNEPERAQALWADGLDGLITDRVDLFDPRSVPAA</sequence>
<dbReference type="PROSITE" id="PS51704">
    <property type="entry name" value="GP_PDE"/>
    <property type="match status" value="1"/>
</dbReference>
<dbReference type="PANTHER" id="PTHR46211:SF1">
    <property type="entry name" value="GLYCEROPHOSPHODIESTER PHOSPHODIESTERASE, CYTOPLASMIC"/>
    <property type="match status" value="1"/>
</dbReference>
<dbReference type="NCBIfam" id="NF006989">
    <property type="entry name" value="PRK09454.1"/>
    <property type="match status" value="1"/>
</dbReference>
<organism evidence="2 3">
    <name type="scientific">Aquabacterium soli</name>
    <dbReference type="NCBI Taxonomy" id="2493092"/>
    <lineage>
        <taxon>Bacteria</taxon>
        <taxon>Pseudomonadati</taxon>
        <taxon>Pseudomonadota</taxon>
        <taxon>Betaproteobacteria</taxon>
        <taxon>Burkholderiales</taxon>
        <taxon>Aquabacterium</taxon>
    </lineage>
</organism>
<keyword evidence="2" id="KW-0378">Hydrolase</keyword>
<dbReference type="OrthoDB" id="9795622at2"/>
<dbReference type="InterPro" id="IPR030395">
    <property type="entry name" value="GP_PDE_dom"/>
</dbReference>
<evidence type="ECO:0000313" key="2">
    <source>
        <dbReference type="EMBL" id="RRS05258.1"/>
    </source>
</evidence>
<evidence type="ECO:0000259" key="1">
    <source>
        <dbReference type="PROSITE" id="PS51704"/>
    </source>
</evidence>
<dbReference type="RefSeq" id="WP_125242476.1">
    <property type="nucleotide sequence ID" value="NZ_RSED01000004.1"/>
</dbReference>
<keyword evidence="3" id="KW-1185">Reference proteome</keyword>
<accession>A0A426VED2</accession>